<dbReference type="InterPro" id="IPR003888">
    <property type="entry name" value="FYrich_N"/>
</dbReference>
<dbReference type="AlphaFoldDB" id="A0A8J5SDV3"/>
<proteinExistence type="predicted"/>
<dbReference type="GO" id="GO:0005634">
    <property type="term" value="C:nucleus"/>
    <property type="evidence" value="ECO:0007669"/>
    <property type="project" value="InterPro"/>
</dbReference>
<accession>A0A8J5SDV3</accession>
<dbReference type="Proteomes" id="UP000729402">
    <property type="component" value="Unassembled WGS sequence"/>
</dbReference>
<sequence>MPAFGLAHCFSMRQQFTSMDRDIMAAGNIAQRSIPLRRRRRDLPQTSSLPKFPENHELGSANIFMDPSFFTKATEPNSTENRSSLKPPKFLIENNNRRPHHRTVGLPVQYRDFFITSLGEIDKRASYHNCYQIWPVGFMSYWHDRVTGSLFECEVCDGGNFGPLFKVRRLSCSVFPLPDASTILSQNGARRAETTETKESNSLLEDTANDTDDNVLMLLSDHSDTNQDFLSCFNNDIESKRNTLGCSDVQSSDRAEFVSSLTVASGALRVLHKNGQSNGDFMSHGRHGSAVTGLQDHTQPSGSNIRELPPGHLVSHKLPPELAGEVLQIWEFLGRFSEIVGLKEIPSYEQLEDELIDPWPICANQKEKLSNDIQHCRDHTSPMNSPANISTSYSNGESGLTTNEEIVSVFIPVETFSMKEAAQDKLAAQSLGRCSGVVLPGVHLTLFRILFGEILSKVAIFVDPNIDPKESKTRRGRKRDTENLISAKEFKFDMLTANKLTWPELARRYILAVSSISGCMDLSDISSREGVKLFRCLQGDGGILCGALPGVAGMEKDALLLVEAEKLIHNSSMNEDNKVFMMDYKDTDMVDSPEVPSTDDKTLPDWAKSLEPVRKLPTNVGTRIRKCVYEALERKPPEWAKKILEHSISKEVYKGNASGPTKINI</sequence>
<evidence type="ECO:0000313" key="2">
    <source>
        <dbReference type="EMBL" id="KAG8070123.1"/>
    </source>
</evidence>
<evidence type="ECO:0000313" key="3">
    <source>
        <dbReference type="Proteomes" id="UP000729402"/>
    </source>
</evidence>
<dbReference type="PROSITE" id="PS51542">
    <property type="entry name" value="FYRN"/>
    <property type="match status" value="1"/>
</dbReference>
<dbReference type="PANTHER" id="PTHR47162:SF10">
    <property type="entry name" value="METHYL-CPG-BINDING DOMAIN-CONTAINING PROTEIN 9 ISOFORM X1"/>
    <property type="match status" value="1"/>
</dbReference>
<keyword evidence="3" id="KW-1185">Reference proteome</keyword>
<protein>
    <submittedName>
        <fullName evidence="2">Uncharacterized protein</fullName>
    </submittedName>
</protein>
<reference evidence="2" key="2">
    <citation type="submission" date="2021-02" db="EMBL/GenBank/DDBJ databases">
        <authorList>
            <person name="Kimball J.A."/>
            <person name="Haas M.W."/>
            <person name="Macchietto M."/>
            <person name="Kono T."/>
            <person name="Duquette J."/>
            <person name="Shao M."/>
        </authorList>
    </citation>
    <scope>NUCLEOTIDE SEQUENCE</scope>
    <source>
        <tissue evidence="2">Fresh leaf tissue</tissue>
    </source>
</reference>
<feature type="region of interest" description="Disordered" evidence="1">
    <location>
        <begin position="74"/>
        <end position="98"/>
    </location>
</feature>
<dbReference type="PANTHER" id="PTHR47162">
    <property type="entry name" value="OS02G0192300 PROTEIN"/>
    <property type="match status" value="1"/>
</dbReference>
<reference evidence="2" key="1">
    <citation type="journal article" date="2021" name="bioRxiv">
        <title>Whole Genome Assembly and Annotation of Northern Wild Rice, Zizania palustris L., Supports a Whole Genome Duplication in the Zizania Genus.</title>
        <authorList>
            <person name="Haas M."/>
            <person name="Kono T."/>
            <person name="Macchietto M."/>
            <person name="Millas R."/>
            <person name="McGilp L."/>
            <person name="Shao M."/>
            <person name="Duquette J."/>
            <person name="Hirsch C.N."/>
            <person name="Kimball J."/>
        </authorList>
    </citation>
    <scope>NUCLEOTIDE SEQUENCE</scope>
    <source>
        <tissue evidence="2">Fresh leaf tissue</tissue>
    </source>
</reference>
<comment type="caution">
    <text evidence="2">The sequence shown here is derived from an EMBL/GenBank/DDBJ whole genome shotgun (WGS) entry which is preliminary data.</text>
</comment>
<organism evidence="2 3">
    <name type="scientific">Zizania palustris</name>
    <name type="common">Northern wild rice</name>
    <dbReference type="NCBI Taxonomy" id="103762"/>
    <lineage>
        <taxon>Eukaryota</taxon>
        <taxon>Viridiplantae</taxon>
        <taxon>Streptophyta</taxon>
        <taxon>Embryophyta</taxon>
        <taxon>Tracheophyta</taxon>
        <taxon>Spermatophyta</taxon>
        <taxon>Magnoliopsida</taxon>
        <taxon>Liliopsida</taxon>
        <taxon>Poales</taxon>
        <taxon>Poaceae</taxon>
        <taxon>BOP clade</taxon>
        <taxon>Oryzoideae</taxon>
        <taxon>Oryzeae</taxon>
        <taxon>Zizaniinae</taxon>
        <taxon>Zizania</taxon>
    </lineage>
</organism>
<name>A0A8J5SDV3_ZIZPA</name>
<evidence type="ECO:0000256" key="1">
    <source>
        <dbReference type="SAM" id="MobiDB-lite"/>
    </source>
</evidence>
<dbReference type="OrthoDB" id="692644at2759"/>
<feature type="compositionally biased region" description="Polar residues" evidence="1">
    <location>
        <begin position="74"/>
        <end position="84"/>
    </location>
</feature>
<dbReference type="EMBL" id="JAAALK010000283">
    <property type="protein sequence ID" value="KAG8070123.1"/>
    <property type="molecule type" value="Genomic_DNA"/>
</dbReference>
<gene>
    <name evidence="2" type="ORF">GUJ93_ZPchr0006g46327</name>
</gene>